<accession>B7P3M3</accession>
<feature type="compositionally biased region" description="Polar residues" evidence="2">
    <location>
        <begin position="979"/>
        <end position="993"/>
    </location>
</feature>
<feature type="region of interest" description="Disordered" evidence="2">
    <location>
        <begin position="1064"/>
        <end position="1326"/>
    </location>
</feature>
<feature type="region of interest" description="Disordered" evidence="2">
    <location>
        <begin position="1446"/>
        <end position="1468"/>
    </location>
</feature>
<feature type="coiled-coil region" evidence="1">
    <location>
        <begin position="809"/>
        <end position="863"/>
    </location>
</feature>
<dbReference type="GO" id="GO:0008017">
    <property type="term" value="F:microtubule binding"/>
    <property type="evidence" value="ECO:0007669"/>
    <property type="project" value="InterPro"/>
</dbReference>
<protein>
    <recommendedName>
        <fullName evidence="7">DUF4378 domain-containing protein</fullName>
    </recommendedName>
</protein>
<evidence type="ECO:0008006" key="7">
    <source>
        <dbReference type="Google" id="ProtNLM"/>
    </source>
</evidence>
<dbReference type="InterPro" id="IPR028750">
    <property type="entry name" value="CEP350/CC187"/>
</dbReference>
<feature type="region of interest" description="Disordered" evidence="2">
    <location>
        <begin position="438"/>
        <end position="506"/>
    </location>
</feature>
<dbReference type="GO" id="GO:0034453">
    <property type="term" value="P:microtubule anchoring"/>
    <property type="evidence" value="ECO:0007669"/>
    <property type="project" value="InterPro"/>
</dbReference>
<feature type="coiled-coil region" evidence="1">
    <location>
        <begin position="1004"/>
        <end position="1064"/>
    </location>
</feature>
<gene>
    <name evidence="3" type="ORF">IscW_ISCW000834</name>
</gene>
<feature type="region of interest" description="Disordered" evidence="2">
    <location>
        <begin position="870"/>
        <end position="993"/>
    </location>
</feature>
<feature type="compositionally biased region" description="Acidic residues" evidence="2">
    <location>
        <begin position="446"/>
        <end position="458"/>
    </location>
</feature>
<feature type="region of interest" description="Disordered" evidence="2">
    <location>
        <begin position="1395"/>
        <end position="1433"/>
    </location>
</feature>
<dbReference type="EMBL" id="ABJB010096442">
    <property type="status" value="NOT_ANNOTATED_CDS"/>
    <property type="molecule type" value="Genomic_DNA"/>
</dbReference>
<dbReference type="Proteomes" id="UP000001555">
    <property type="component" value="Unassembled WGS sequence"/>
</dbReference>
<reference evidence="4" key="2">
    <citation type="submission" date="2020-05" db="UniProtKB">
        <authorList>
            <consortium name="EnsemblMetazoa"/>
        </authorList>
    </citation>
    <scope>IDENTIFICATION</scope>
    <source>
        <strain evidence="4">wikel</strain>
    </source>
</reference>
<feature type="region of interest" description="Disordered" evidence="2">
    <location>
        <begin position="318"/>
        <end position="350"/>
    </location>
</feature>
<organism>
    <name type="scientific">Ixodes scapularis</name>
    <name type="common">Black-legged tick</name>
    <name type="synonym">Deer tick</name>
    <dbReference type="NCBI Taxonomy" id="6945"/>
    <lineage>
        <taxon>Eukaryota</taxon>
        <taxon>Metazoa</taxon>
        <taxon>Ecdysozoa</taxon>
        <taxon>Arthropoda</taxon>
        <taxon>Chelicerata</taxon>
        <taxon>Arachnida</taxon>
        <taxon>Acari</taxon>
        <taxon>Parasitiformes</taxon>
        <taxon>Ixodida</taxon>
        <taxon>Ixodoidea</taxon>
        <taxon>Ixodidae</taxon>
        <taxon>Ixodinae</taxon>
        <taxon>Ixodes</taxon>
    </lineage>
</organism>
<feature type="compositionally biased region" description="Low complexity" evidence="2">
    <location>
        <begin position="1449"/>
        <end position="1460"/>
    </location>
</feature>
<dbReference type="VEuPathDB" id="VectorBase:ISCW000834"/>
<feature type="compositionally biased region" description="Acidic residues" evidence="2">
    <location>
        <begin position="1183"/>
        <end position="1192"/>
    </location>
</feature>
<feature type="compositionally biased region" description="Polar residues" evidence="2">
    <location>
        <begin position="1241"/>
        <end position="1251"/>
    </location>
</feature>
<dbReference type="InParanoid" id="B7P3M3"/>
<dbReference type="OrthoDB" id="6503325at2759"/>
<feature type="region of interest" description="Disordered" evidence="2">
    <location>
        <begin position="629"/>
        <end position="778"/>
    </location>
</feature>
<dbReference type="EMBL" id="ABJB010919864">
    <property type="status" value="NOT_ANNOTATED_CDS"/>
    <property type="molecule type" value="Genomic_DNA"/>
</dbReference>
<dbReference type="EMBL" id="DS629490">
    <property type="protein sequence ID" value="EEC01195.1"/>
    <property type="molecule type" value="Genomic_DNA"/>
</dbReference>
<dbReference type="HOGENOM" id="CLU_237375_0_0_1"/>
<feature type="compositionally biased region" description="Basic and acidic residues" evidence="2">
    <location>
        <begin position="1216"/>
        <end position="1231"/>
    </location>
</feature>
<feature type="compositionally biased region" description="Basic and acidic residues" evidence="2">
    <location>
        <begin position="132"/>
        <end position="149"/>
    </location>
</feature>
<dbReference type="EnsemblMetazoa" id="ISCW000834-RA">
    <property type="protein sequence ID" value="ISCW000834-PA"/>
    <property type="gene ID" value="ISCW000834"/>
</dbReference>
<feature type="compositionally biased region" description="Basic and acidic residues" evidence="2">
    <location>
        <begin position="494"/>
        <end position="506"/>
    </location>
</feature>
<feature type="compositionally biased region" description="Basic and acidic residues" evidence="2">
    <location>
        <begin position="678"/>
        <end position="692"/>
    </location>
</feature>
<feature type="region of interest" description="Disordered" evidence="2">
    <location>
        <begin position="400"/>
        <end position="420"/>
    </location>
</feature>
<feature type="region of interest" description="Disordered" evidence="2">
    <location>
        <begin position="132"/>
        <end position="164"/>
    </location>
</feature>
<evidence type="ECO:0000313" key="3">
    <source>
        <dbReference type="EMBL" id="EEC01195.1"/>
    </source>
</evidence>
<name>B7P3M3_IXOSC</name>
<keyword evidence="6" id="KW-1267">Proteomics identification</keyword>
<evidence type="ECO:0007829" key="6">
    <source>
        <dbReference type="PeptideAtlas" id="B7P3M3"/>
    </source>
</evidence>
<dbReference type="PANTHER" id="PTHR13958:SF3">
    <property type="entry name" value="CAP-GLY DOMAIN-CONTAINING PROTEIN-RELATED"/>
    <property type="match status" value="1"/>
</dbReference>
<feature type="compositionally biased region" description="Basic and acidic residues" evidence="2">
    <location>
        <begin position="1395"/>
        <end position="1408"/>
    </location>
</feature>
<feature type="compositionally biased region" description="Low complexity" evidence="2">
    <location>
        <begin position="921"/>
        <end position="933"/>
    </location>
</feature>
<dbReference type="VEuPathDB" id="VectorBase:ISCP_030682"/>
<dbReference type="EMBL" id="ABJB010677598">
    <property type="status" value="NOT_ANNOTATED_CDS"/>
    <property type="molecule type" value="Genomic_DNA"/>
</dbReference>
<dbReference type="PaxDb" id="6945-B7P3M3"/>
<feature type="compositionally biased region" description="Basic and acidic residues" evidence="2">
    <location>
        <begin position="638"/>
        <end position="653"/>
    </location>
</feature>
<sequence>MTSQFRNEAWLGESPKRRGFGDGQRTFVKPVCINKEMLSWDAFHRLPSRHDHCASASSAFALGDDKDRFQVNSSLRPSGHVRYRAGERVPNDGALPGYENGTLSGATDKLRRVIERQRRAAERRALRKVHAPLECDPVHRDSSRPRPRLDMPAAAPPPRSEHVDSEHVAIPLKIPENLVTAVPRKIHHAAPMIFPSAAADLPMPQVEEDASARRLRSAVPDEDYVDDYLEFLRMRIEEKETESAEKPSQIVAAVPRSVADAPRVLADVPRFFADASRVAGDGWSLEEARCIDQEADGRVEQLVWKRKVVTMPPPKEYRGFSLVGGSPRARKKKQQQRAEMVERPSPAPKVRHYDAPAVREFIAKQRRSRQDDRRREQLGTAQVVRAKEERLEKLYALQRRTARVSAQRGRQKSREQQEEQAFVEQFAERLKSIPVRNGAASQPWCEADDDALGDDDSSPSDVASSNIGDAAVRANSSTKPPPRRDQEVQDSEEDRSKAPREVVESRDVSMYDKAVSAPSFNALRLFTLDEEPSHHLMPDPNNIASAWRKKNVKVAAPRKVNLDDDRAWILLEAQAKAALASAETARQLVQDRGPSMMERRSEDLARLLTAGTVAAASALAASLATRGFGSYVHPSQNAEEKRPAAEDTLDGKPHTLSSASSTTAPGITDEGSFESDDEKTSTTRRTTTEESRSPPLTKDGADGGSGAPEAPPTELDNSKDGALSESVSEELGALGLSDSSTDKRKEKPPTPSKKRQPKNVVPLSADSSATEDSTGARMWSQSSAFDPLLLDKDLLSCSLTERQSERDLVERARAELAWLEVLKRLLEERQQELQGRRKNVQELLDWQKRLNAEEASVRALERRALARLRARAAKAPQGKTESVSVTPPPSNPPDTTSKQSDEGKGSETVDAASTEEDIAEETAATAPVTVTESVPEEEMDEQTSHDRPPSRALSSGRTAAALLLKRPLVPRMRGPKDSGSGSEDSFNVSLSETASDQSDIEVRILALSEELKKRQLEAVQLRKEQRRRRTEFLREKEESLKRHIEVYDTLIQQAKEELEKELDLAQHDKSVCVKPQIKKPRAAEQRKHRIPQLTPDSSLPVPPLVPQAKPSKPKAESSQETSSNGSSTKAVSGGEVPTEVPSSEIIDAASSIEERSHDDTASAVEDNSKAAVSEEISERVSEEIQEASFQEEESLRGEATDTSASSAQGTSTKTLSAKERGVSVRSEKSDEVSEDAGSEGVPSSANKTDASSSHRTEPPLSAKDLNESSIEDTPKSSLDAMEEDVQSSTAAHESSIKDTEASMIAAENTTAPVTTREAEAEEQLEDDFDAVESFAEYSEEIVRSTFLDDSRKRVVEDDADQEEQVEMAVESIWSCLLDDTAHVFREALLGTKDNQEARQSEVAQKEGDGENASRQFGGSTEKTESEGKVSLGDFDEEKGVLVSQCSEDGGAPAGEATETAKQGDQWDGSELNSIAEKLVSDAIRCILTVAREKGMLASGEVSRVSDVSRKVSVILASIEEKRNSREMRKPQDHMVLATDLDEDEVAWKDAPTVFLALDRESPPEKSGKELCSRAVQAEDCFLSTTSEQDWFDDDFGLGSGDQVFAYQRCIPNKPPPPYSPPKGGLASRMPQEPPWSVPRTEADIAAVVRKAAVLVYEAAALGGDVEALRCDVGDLDEDVPASGASSESGVEAESRRCYAEFLFDLTKELAQDMFCIGPSEVSPPWQRGVRLRRRRPLPASQDDFVAALEKRVLSERGFGRGDTGTSKWDASRGANFVDALLHREVCEEEPEWVDYSREEVAVKDQVADAIFLLLVDDTLEELKSLWNGAR</sequence>
<evidence type="ECO:0000256" key="1">
    <source>
        <dbReference type="SAM" id="Coils"/>
    </source>
</evidence>
<feature type="compositionally biased region" description="Polar residues" evidence="2">
    <location>
        <begin position="655"/>
        <end position="665"/>
    </location>
</feature>
<dbReference type="GO" id="GO:0005813">
    <property type="term" value="C:centrosome"/>
    <property type="evidence" value="ECO:0007669"/>
    <property type="project" value="InterPro"/>
</dbReference>
<feature type="compositionally biased region" description="Basic residues" evidence="2">
    <location>
        <begin position="1076"/>
        <end position="1090"/>
    </location>
</feature>
<dbReference type="STRING" id="6945.B7P3M3"/>
<keyword evidence="1" id="KW-0175">Coiled coil</keyword>
<keyword evidence="5" id="KW-1185">Reference proteome</keyword>
<feature type="compositionally biased region" description="Polar residues" evidence="2">
    <location>
        <begin position="765"/>
        <end position="778"/>
    </location>
</feature>
<dbReference type="VEuPathDB" id="VectorBase:ISCI000834"/>
<evidence type="ECO:0000313" key="4">
    <source>
        <dbReference type="EnsemblMetazoa" id="ISCW000834-PA"/>
    </source>
</evidence>
<feature type="compositionally biased region" description="Low complexity" evidence="2">
    <location>
        <begin position="1142"/>
        <end position="1151"/>
    </location>
</feature>
<reference evidence="3 5" key="1">
    <citation type="submission" date="2008-03" db="EMBL/GenBank/DDBJ databases">
        <title>Annotation of Ixodes scapularis.</title>
        <authorList>
            <consortium name="Ixodes scapularis Genome Project Consortium"/>
            <person name="Caler E."/>
            <person name="Hannick L.I."/>
            <person name="Bidwell S."/>
            <person name="Joardar V."/>
            <person name="Thiagarajan M."/>
            <person name="Amedeo P."/>
            <person name="Galinsky K.J."/>
            <person name="Schobel S."/>
            <person name="Inman J."/>
            <person name="Hostetler J."/>
            <person name="Miller J."/>
            <person name="Hammond M."/>
            <person name="Megy K."/>
            <person name="Lawson D."/>
            <person name="Kodira C."/>
            <person name="Sutton G."/>
            <person name="Meyer J."/>
            <person name="Hill C.A."/>
            <person name="Birren B."/>
            <person name="Nene V."/>
            <person name="Collins F."/>
            <person name="Alarcon-Chaidez F."/>
            <person name="Wikel S."/>
            <person name="Strausberg R."/>
        </authorList>
    </citation>
    <scope>NUCLEOTIDE SEQUENCE [LARGE SCALE GENOMIC DNA]</scope>
    <source>
        <strain evidence="5">Wikel</strain>
        <strain evidence="3">Wikel colony</strain>
    </source>
</reference>
<evidence type="ECO:0000256" key="2">
    <source>
        <dbReference type="SAM" id="MobiDB-lite"/>
    </source>
</evidence>
<feature type="region of interest" description="Disordered" evidence="2">
    <location>
        <begin position="1612"/>
        <end position="1634"/>
    </location>
</feature>
<feature type="compositionally biased region" description="Low complexity" evidence="2">
    <location>
        <begin position="1116"/>
        <end position="1128"/>
    </location>
</feature>
<feature type="compositionally biased region" description="Polar residues" evidence="2">
    <location>
        <begin position="1200"/>
        <end position="1215"/>
    </location>
</feature>
<dbReference type="PANTHER" id="PTHR13958">
    <property type="entry name" value="CENTROSOME-ASSOCIATED PROTEIN 350"/>
    <property type="match status" value="1"/>
</dbReference>
<evidence type="ECO:0000313" key="5">
    <source>
        <dbReference type="Proteomes" id="UP000001555"/>
    </source>
</evidence>
<proteinExistence type="evidence at protein level"/>